<dbReference type="Pfam" id="PF07690">
    <property type="entry name" value="MFS_1"/>
    <property type="match status" value="1"/>
</dbReference>
<keyword evidence="6 7" id="KW-0472">Membrane</keyword>
<dbReference type="SUPFAM" id="SSF103473">
    <property type="entry name" value="MFS general substrate transporter"/>
    <property type="match status" value="1"/>
</dbReference>
<dbReference type="PANTHER" id="PTHR42718">
    <property type="entry name" value="MAJOR FACILITATOR SUPERFAMILY MULTIDRUG TRANSPORTER MFSC"/>
    <property type="match status" value="1"/>
</dbReference>
<dbReference type="Proteomes" id="UP000549971">
    <property type="component" value="Unassembled WGS sequence"/>
</dbReference>
<dbReference type="InterPro" id="IPR011701">
    <property type="entry name" value="MFS"/>
</dbReference>
<dbReference type="GO" id="GO:0022857">
    <property type="term" value="F:transmembrane transporter activity"/>
    <property type="evidence" value="ECO:0007669"/>
    <property type="project" value="InterPro"/>
</dbReference>
<dbReference type="GO" id="GO:0005886">
    <property type="term" value="C:plasma membrane"/>
    <property type="evidence" value="ECO:0007669"/>
    <property type="project" value="UniProtKB-SubCell"/>
</dbReference>
<evidence type="ECO:0000256" key="6">
    <source>
        <dbReference type="ARBA" id="ARBA00023136"/>
    </source>
</evidence>
<evidence type="ECO:0000313" key="10">
    <source>
        <dbReference type="Proteomes" id="UP000549971"/>
    </source>
</evidence>
<evidence type="ECO:0000256" key="5">
    <source>
        <dbReference type="ARBA" id="ARBA00022989"/>
    </source>
</evidence>
<comment type="subcellular location">
    <subcellularLocation>
        <location evidence="1">Cell membrane</location>
        <topology evidence="1">Multi-pass membrane protein</topology>
    </subcellularLocation>
</comment>
<dbReference type="InterPro" id="IPR020846">
    <property type="entry name" value="MFS_dom"/>
</dbReference>
<evidence type="ECO:0000259" key="8">
    <source>
        <dbReference type="PROSITE" id="PS50850"/>
    </source>
</evidence>
<feature type="transmembrane region" description="Helical" evidence="7">
    <location>
        <begin position="59"/>
        <end position="77"/>
    </location>
</feature>
<dbReference type="PANTHER" id="PTHR42718:SF46">
    <property type="entry name" value="BLR6921 PROTEIN"/>
    <property type="match status" value="1"/>
</dbReference>
<dbReference type="PROSITE" id="PS50850">
    <property type="entry name" value="MFS"/>
    <property type="match status" value="1"/>
</dbReference>
<dbReference type="AlphaFoldDB" id="A0A7W9MZ76"/>
<dbReference type="EMBL" id="JACHMY010000001">
    <property type="protein sequence ID" value="MBB5841634.1"/>
    <property type="molecule type" value="Genomic_DNA"/>
</dbReference>
<evidence type="ECO:0000256" key="1">
    <source>
        <dbReference type="ARBA" id="ARBA00004651"/>
    </source>
</evidence>
<dbReference type="Gene3D" id="1.20.1720.10">
    <property type="entry name" value="Multidrug resistance protein D"/>
    <property type="match status" value="1"/>
</dbReference>
<accession>A0A7W9MZ76</accession>
<gene>
    <name evidence="9" type="ORF">HDA39_008368</name>
</gene>
<dbReference type="InterPro" id="IPR036259">
    <property type="entry name" value="MFS_trans_sf"/>
</dbReference>
<organism evidence="9 10">
    <name type="scientific">Kribbella italica</name>
    <dbReference type="NCBI Taxonomy" id="1540520"/>
    <lineage>
        <taxon>Bacteria</taxon>
        <taxon>Bacillati</taxon>
        <taxon>Actinomycetota</taxon>
        <taxon>Actinomycetes</taxon>
        <taxon>Propionibacteriales</taxon>
        <taxon>Kribbellaceae</taxon>
        <taxon>Kribbella</taxon>
    </lineage>
</organism>
<dbReference type="RefSeq" id="WP_337926114.1">
    <property type="nucleotide sequence ID" value="NZ_JACHMY010000001.1"/>
</dbReference>
<feature type="transmembrane region" description="Helical" evidence="7">
    <location>
        <begin position="89"/>
        <end position="109"/>
    </location>
</feature>
<proteinExistence type="predicted"/>
<keyword evidence="5 7" id="KW-1133">Transmembrane helix</keyword>
<evidence type="ECO:0000313" key="9">
    <source>
        <dbReference type="EMBL" id="MBB5841634.1"/>
    </source>
</evidence>
<name>A0A7W9MZ76_9ACTN</name>
<keyword evidence="10" id="KW-1185">Reference proteome</keyword>
<feature type="transmembrane region" description="Helical" evidence="7">
    <location>
        <begin position="21"/>
        <end position="47"/>
    </location>
</feature>
<evidence type="ECO:0000256" key="4">
    <source>
        <dbReference type="ARBA" id="ARBA00022692"/>
    </source>
</evidence>
<sequence>MTGAHSASAPGAEQPSTTRHLGLALALISLTQLLIVDGSIVTIALPYIGSDLDMSEASLTWLIIGYALSFGGLLLLGGRLGDLFGYRRMLMTGLTAFAAASILAGWPAANLF</sequence>
<feature type="domain" description="Major facilitator superfamily (MFS) profile" evidence="8">
    <location>
        <begin position="23"/>
        <end position="112"/>
    </location>
</feature>
<comment type="caution">
    <text evidence="9">The sequence shown here is derived from an EMBL/GenBank/DDBJ whole genome shotgun (WGS) entry which is preliminary data.</text>
</comment>
<protein>
    <submittedName>
        <fullName evidence="9">MFS family permease</fullName>
    </submittedName>
</protein>
<reference evidence="9 10" key="1">
    <citation type="submission" date="2020-08" db="EMBL/GenBank/DDBJ databases">
        <title>Sequencing the genomes of 1000 actinobacteria strains.</title>
        <authorList>
            <person name="Klenk H.-P."/>
        </authorList>
    </citation>
    <scope>NUCLEOTIDE SEQUENCE [LARGE SCALE GENOMIC DNA]</scope>
    <source>
        <strain evidence="9 10">DSM 28967</strain>
    </source>
</reference>
<evidence type="ECO:0000256" key="7">
    <source>
        <dbReference type="SAM" id="Phobius"/>
    </source>
</evidence>
<keyword evidence="4 7" id="KW-0812">Transmembrane</keyword>
<keyword evidence="3" id="KW-1003">Cell membrane</keyword>
<evidence type="ECO:0000256" key="3">
    <source>
        <dbReference type="ARBA" id="ARBA00022475"/>
    </source>
</evidence>
<evidence type="ECO:0000256" key="2">
    <source>
        <dbReference type="ARBA" id="ARBA00022448"/>
    </source>
</evidence>
<keyword evidence="2" id="KW-0813">Transport</keyword>